<dbReference type="PANTHER" id="PTHR36766:SF35">
    <property type="entry name" value="DISEASE RESISTANCE PROTEIN RGA3"/>
    <property type="match status" value="1"/>
</dbReference>
<dbReference type="InterPro" id="IPR042197">
    <property type="entry name" value="Apaf_helical"/>
</dbReference>
<dbReference type="SUPFAM" id="SSF52540">
    <property type="entry name" value="P-loop containing nucleoside triphosphate hydrolases"/>
    <property type="match status" value="1"/>
</dbReference>
<dbReference type="InterPro" id="IPR036388">
    <property type="entry name" value="WH-like_DNA-bd_sf"/>
</dbReference>
<gene>
    <name evidence="10" type="ORF">RND81_09G043500</name>
</gene>
<dbReference type="Gene3D" id="1.20.5.4130">
    <property type="match status" value="1"/>
</dbReference>
<evidence type="ECO:0000313" key="11">
    <source>
        <dbReference type="Proteomes" id="UP001443914"/>
    </source>
</evidence>
<dbReference type="InterPro" id="IPR055414">
    <property type="entry name" value="LRR_R13L4/SHOC2-like"/>
</dbReference>
<dbReference type="InterPro" id="IPR058922">
    <property type="entry name" value="WHD_DRP"/>
</dbReference>
<accession>A0AAW1III4</accession>
<evidence type="ECO:0000259" key="6">
    <source>
        <dbReference type="Pfam" id="PF00931"/>
    </source>
</evidence>
<name>A0AAW1III4_SAPOF</name>
<evidence type="ECO:0000256" key="1">
    <source>
        <dbReference type="ARBA" id="ARBA00022737"/>
    </source>
</evidence>
<dbReference type="Pfam" id="PF23559">
    <property type="entry name" value="WHD_DRP"/>
    <property type="match status" value="1"/>
</dbReference>
<dbReference type="GO" id="GO:0006952">
    <property type="term" value="P:defense response"/>
    <property type="evidence" value="ECO:0007669"/>
    <property type="project" value="UniProtKB-KW"/>
</dbReference>
<proteinExistence type="predicted"/>
<dbReference type="Gene3D" id="3.40.50.300">
    <property type="entry name" value="P-loop containing nucleotide triphosphate hydrolases"/>
    <property type="match status" value="1"/>
</dbReference>
<dbReference type="SUPFAM" id="SSF52058">
    <property type="entry name" value="L domain-like"/>
    <property type="match status" value="1"/>
</dbReference>
<keyword evidence="3" id="KW-0611">Plant defense</keyword>
<organism evidence="10 11">
    <name type="scientific">Saponaria officinalis</name>
    <name type="common">Common soapwort</name>
    <name type="synonym">Lychnis saponaria</name>
    <dbReference type="NCBI Taxonomy" id="3572"/>
    <lineage>
        <taxon>Eukaryota</taxon>
        <taxon>Viridiplantae</taxon>
        <taxon>Streptophyta</taxon>
        <taxon>Embryophyta</taxon>
        <taxon>Tracheophyta</taxon>
        <taxon>Spermatophyta</taxon>
        <taxon>Magnoliopsida</taxon>
        <taxon>eudicotyledons</taxon>
        <taxon>Gunneridae</taxon>
        <taxon>Pentapetalae</taxon>
        <taxon>Caryophyllales</taxon>
        <taxon>Caryophyllaceae</taxon>
        <taxon>Caryophylleae</taxon>
        <taxon>Saponaria</taxon>
    </lineage>
</organism>
<dbReference type="Pfam" id="PF23598">
    <property type="entry name" value="LRR_14"/>
    <property type="match status" value="1"/>
</dbReference>
<evidence type="ECO:0000259" key="9">
    <source>
        <dbReference type="Pfam" id="PF23598"/>
    </source>
</evidence>
<dbReference type="GO" id="GO:0005524">
    <property type="term" value="F:ATP binding"/>
    <property type="evidence" value="ECO:0007669"/>
    <property type="project" value="UniProtKB-KW"/>
</dbReference>
<dbReference type="GO" id="GO:0043531">
    <property type="term" value="F:ADP binding"/>
    <property type="evidence" value="ECO:0007669"/>
    <property type="project" value="InterPro"/>
</dbReference>
<feature type="domain" description="Disease resistance protein winged helix" evidence="8">
    <location>
        <begin position="434"/>
        <end position="507"/>
    </location>
</feature>
<reference evidence="10" key="1">
    <citation type="submission" date="2024-03" db="EMBL/GenBank/DDBJ databases">
        <title>WGS assembly of Saponaria officinalis var. Norfolk2.</title>
        <authorList>
            <person name="Jenkins J."/>
            <person name="Shu S."/>
            <person name="Grimwood J."/>
            <person name="Barry K."/>
            <person name="Goodstein D."/>
            <person name="Schmutz J."/>
            <person name="Leebens-Mack J."/>
            <person name="Osbourn A."/>
        </authorList>
    </citation>
    <scope>NUCLEOTIDE SEQUENCE [LARGE SCALE GENOMIC DNA]</scope>
    <source>
        <strain evidence="10">JIC</strain>
    </source>
</reference>
<feature type="domain" description="NB-ARC" evidence="6">
    <location>
        <begin position="175"/>
        <end position="348"/>
    </location>
</feature>
<evidence type="ECO:0000256" key="3">
    <source>
        <dbReference type="ARBA" id="ARBA00022821"/>
    </source>
</evidence>
<feature type="coiled-coil region" evidence="5">
    <location>
        <begin position="117"/>
        <end position="144"/>
    </location>
</feature>
<dbReference type="Pfam" id="PF00931">
    <property type="entry name" value="NB-ARC"/>
    <property type="match status" value="1"/>
</dbReference>
<dbReference type="SUPFAM" id="SSF52047">
    <property type="entry name" value="RNI-like"/>
    <property type="match status" value="1"/>
</dbReference>
<dbReference type="Gene3D" id="1.10.8.430">
    <property type="entry name" value="Helical domain of apoptotic protease-activating factors"/>
    <property type="match status" value="1"/>
</dbReference>
<keyword evidence="2" id="KW-0547">Nucleotide-binding</keyword>
<dbReference type="FunFam" id="1.10.10.10:FF:000322">
    <property type="entry name" value="Probable disease resistance protein At1g63360"/>
    <property type="match status" value="1"/>
</dbReference>
<dbReference type="Proteomes" id="UP001443914">
    <property type="component" value="Unassembled WGS sequence"/>
</dbReference>
<feature type="domain" description="Disease resistance N-terminal" evidence="7">
    <location>
        <begin position="13"/>
        <end position="93"/>
    </location>
</feature>
<dbReference type="Pfam" id="PF18052">
    <property type="entry name" value="Rx_N"/>
    <property type="match status" value="1"/>
</dbReference>
<evidence type="ECO:0000256" key="5">
    <source>
        <dbReference type="SAM" id="Coils"/>
    </source>
</evidence>
<sequence>MAESILFKIIGRVLVSIGKSAYKDGKSYWGATHDLEKLEDSLRFIRARVHDAEKRHEDESSEVIREWLGRLRQVLYRADDLFDDVCTISCLKNQASGSKLTKQVRTVFSSSNPVIFNQKMAKKIKSIRKELDDIKLKMDGLNLRVCLTVREPLNRLVLERETISYVKVDSVIGRESEKNKIIDILFDPKYAEEIISVIPIVGFGGLGKTTLAQLVFNDERVKKHFDFAKWVCVPEVNDQKEVLGKILKALSDMSYDDLMMEQIQSQIRVAVKEKRFLLVLDDIWDESRDRWLDLISLLQCGNRGSKIVVTTRSDVVASVVGTVPEAYKLGLLTPEESWTLFRILAFKKGQEEDNLTLAQIGKEIVGNCGNVPLAIRVVGSLLYSKHTEKEWELFRDAQLSKAKLVDLGNIMSVLKLSYDYLPSALKQCFAYCSLFPKDYEFKNTELVRLWMAQGYVEPLKESLGMEEDVADQYFLELLRRNFFQDVKENVTNDIIRCKMHDLVHDLAQHVAGGESIVVKGTAAQFTNRLVHANLCGGEMLSEVPQSLLVARNLRSLLLKGFSISSSTIKELFLKFGSLRALESCSIEIVPESIGRLRHLRYLNLSGSPIEFLPSGITKLDNLKTLDVNYCRKLKQLPRGLTKLSNLTQLGTRGCPFTDLPPNFGRMKSLLVLNRFIVGQNNGLDALADLNLRGKLEIVCLRRRINAVLEARVANLIEKKQLVSLSFHFEHHGEQAAVATRDDELLNSLQLPPNLKDLQFSGRKGSSFPRSFPRRMLNDLPKLVQIHIQRCDSCQALPIFSRLPLLRDLYLRELKALEYVEADDFRDSDRVSDSPVYFPALESLTLHCMGELKRWSKVEHDDNVHLGPCSLFPRLRILEIRGCRKSMSLPAMLQLESLIASGIHGELLTSILASSSSTPTLKYLHIESIELISLSFRNQYSMRELYMKDCGSLRNISDGMQCLSALETLGIENCEDVDAWDTSVWEGLKSLRTLEILGMPNLQVLPQGITCLTTLQNLCIVGLLNLTALPENIGDYSQLCDLSIKWSPKLTAVPQSFSSLTSLQTLRIDCCPELEKRCQQPDGPDWPLIRHIPTVMFDW</sequence>
<dbReference type="InterPro" id="IPR027417">
    <property type="entry name" value="P-loop_NTPase"/>
</dbReference>
<keyword evidence="5" id="KW-0175">Coiled coil</keyword>
<dbReference type="AlphaFoldDB" id="A0AAW1III4"/>
<dbReference type="InterPro" id="IPR032675">
    <property type="entry name" value="LRR_dom_sf"/>
</dbReference>
<dbReference type="PRINTS" id="PR00364">
    <property type="entry name" value="DISEASERSIST"/>
</dbReference>
<dbReference type="InterPro" id="IPR002182">
    <property type="entry name" value="NB-ARC"/>
</dbReference>
<dbReference type="Gene3D" id="1.10.10.10">
    <property type="entry name" value="Winged helix-like DNA-binding domain superfamily/Winged helix DNA-binding domain"/>
    <property type="match status" value="1"/>
</dbReference>
<evidence type="ECO:0000256" key="4">
    <source>
        <dbReference type="ARBA" id="ARBA00022840"/>
    </source>
</evidence>
<dbReference type="GO" id="GO:0051707">
    <property type="term" value="P:response to other organism"/>
    <property type="evidence" value="ECO:0007669"/>
    <property type="project" value="UniProtKB-ARBA"/>
</dbReference>
<keyword evidence="11" id="KW-1185">Reference proteome</keyword>
<keyword evidence="4" id="KW-0067">ATP-binding</keyword>
<evidence type="ECO:0000259" key="8">
    <source>
        <dbReference type="Pfam" id="PF23559"/>
    </source>
</evidence>
<protein>
    <recommendedName>
        <fullName evidence="12">Disease resistance protein RGA3</fullName>
    </recommendedName>
</protein>
<dbReference type="FunFam" id="3.40.50.300:FF:001091">
    <property type="entry name" value="Probable disease resistance protein At1g61300"/>
    <property type="match status" value="1"/>
</dbReference>
<evidence type="ECO:0000259" key="7">
    <source>
        <dbReference type="Pfam" id="PF18052"/>
    </source>
</evidence>
<keyword evidence="1" id="KW-0677">Repeat</keyword>
<comment type="caution">
    <text evidence="10">The sequence shown here is derived from an EMBL/GenBank/DDBJ whole genome shotgun (WGS) entry which is preliminary data.</text>
</comment>
<evidence type="ECO:0000256" key="2">
    <source>
        <dbReference type="ARBA" id="ARBA00022741"/>
    </source>
</evidence>
<feature type="domain" description="Disease resistance R13L4/SHOC-2-like LRR" evidence="9">
    <location>
        <begin position="564"/>
        <end position="846"/>
    </location>
</feature>
<dbReference type="InterPro" id="IPR041118">
    <property type="entry name" value="Rx_N"/>
</dbReference>
<dbReference type="PANTHER" id="PTHR36766">
    <property type="entry name" value="PLANT BROAD-SPECTRUM MILDEW RESISTANCE PROTEIN RPW8"/>
    <property type="match status" value="1"/>
</dbReference>
<dbReference type="Gene3D" id="3.80.10.10">
    <property type="entry name" value="Ribonuclease Inhibitor"/>
    <property type="match status" value="2"/>
</dbReference>
<evidence type="ECO:0000313" key="10">
    <source>
        <dbReference type="EMBL" id="KAK9689206.1"/>
    </source>
</evidence>
<dbReference type="EMBL" id="JBDFQZ010000009">
    <property type="protein sequence ID" value="KAK9689206.1"/>
    <property type="molecule type" value="Genomic_DNA"/>
</dbReference>
<evidence type="ECO:0008006" key="12">
    <source>
        <dbReference type="Google" id="ProtNLM"/>
    </source>
</evidence>